<dbReference type="InterPro" id="IPR050194">
    <property type="entry name" value="Glycosyltransferase_grp1"/>
</dbReference>
<feature type="domain" description="Glycosyltransferase subfamily 4-like N-terminal" evidence="2">
    <location>
        <begin position="11"/>
        <end position="180"/>
    </location>
</feature>
<reference evidence="4" key="1">
    <citation type="journal article" date="2019" name="Int. J. Syst. Evol. Microbiol.">
        <title>The Global Catalogue of Microorganisms (GCM) 10K type strain sequencing project: providing services to taxonomists for standard genome sequencing and annotation.</title>
        <authorList>
            <consortium name="The Broad Institute Genomics Platform"/>
            <consortium name="The Broad Institute Genome Sequencing Center for Infectious Disease"/>
            <person name="Wu L."/>
            <person name="Ma J."/>
        </authorList>
    </citation>
    <scope>NUCLEOTIDE SEQUENCE [LARGE SCALE GENOMIC DNA]</scope>
    <source>
        <strain evidence="4">JCM 18200</strain>
    </source>
</reference>
<comment type="caution">
    <text evidence="3">The sequence shown here is derived from an EMBL/GenBank/DDBJ whole genome shotgun (WGS) entry which is preliminary data.</text>
</comment>
<dbReference type="InterPro" id="IPR023881">
    <property type="entry name" value="Thiol_BshA"/>
</dbReference>
<dbReference type="Gene3D" id="3.40.50.2000">
    <property type="entry name" value="Glycogen Phosphorylase B"/>
    <property type="match status" value="2"/>
</dbReference>
<name>A0ABP9ANQ9_9SPHI</name>
<dbReference type="RefSeq" id="WP_345230593.1">
    <property type="nucleotide sequence ID" value="NZ_BAABIQ010000005.1"/>
</dbReference>
<dbReference type="SUPFAM" id="SSF53756">
    <property type="entry name" value="UDP-Glycosyltransferase/glycogen phosphorylase"/>
    <property type="match status" value="1"/>
</dbReference>
<dbReference type="InterPro" id="IPR001296">
    <property type="entry name" value="Glyco_trans_1"/>
</dbReference>
<dbReference type="InterPro" id="IPR028098">
    <property type="entry name" value="Glyco_trans_4-like_N"/>
</dbReference>
<dbReference type="PANTHER" id="PTHR45947:SF3">
    <property type="entry name" value="SULFOQUINOVOSYL TRANSFERASE SQD2"/>
    <property type="match status" value="1"/>
</dbReference>
<dbReference type="Proteomes" id="UP001501411">
    <property type="component" value="Unassembled WGS sequence"/>
</dbReference>
<evidence type="ECO:0000313" key="4">
    <source>
        <dbReference type="Proteomes" id="UP001501411"/>
    </source>
</evidence>
<dbReference type="EMBL" id="BAABIQ010000005">
    <property type="protein sequence ID" value="GAA4784082.1"/>
    <property type="molecule type" value="Genomic_DNA"/>
</dbReference>
<organism evidence="3 4">
    <name type="scientific">Olivibacter ginsenosidimutans</name>
    <dbReference type="NCBI Taxonomy" id="1176537"/>
    <lineage>
        <taxon>Bacteria</taxon>
        <taxon>Pseudomonadati</taxon>
        <taxon>Bacteroidota</taxon>
        <taxon>Sphingobacteriia</taxon>
        <taxon>Sphingobacteriales</taxon>
        <taxon>Sphingobacteriaceae</taxon>
        <taxon>Olivibacter</taxon>
    </lineage>
</organism>
<accession>A0ABP9ANQ9</accession>
<keyword evidence="4" id="KW-1185">Reference proteome</keyword>
<sequence>MKIGIVCYPTFGGSGVVATELGKALAANGHQVHFITYSQPARLDFFSANLFYHEVSISKYPLFDFPPYELALASKLVDVVRFEKLDLLHVHYAIPHASAAYMAKQILQTYGIHIPVVTTLHGTDITLVGKDPSYNPVVTFSINQSDGVTAVSKDLKEDTLKHFDITKDIRVIPNFIDLSRFSLNPRQHFKQAIAPGDERILIHTSNFRRVKRTCDVIRVFQKVKEKIQCKLLMVGDGPDRVNAEQLCRDLDVCNDVRFLGKQEAIEEILSVTDLFLMPSESESFGLAALEAMACGVPVISSNAGGLPELNIDGVTGFLDAVGDIDRMAAHAIEILENNERLATFKAAALTRAKEFDLGLILPVYEHYYQEVIDRIKEKVL</sequence>
<dbReference type="NCBIfam" id="TIGR03999">
    <property type="entry name" value="thiol_BshA"/>
    <property type="match status" value="1"/>
</dbReference>
<protein>
    <submittedName>
        <fullName evidence="3">N-acetyl-alpha-D-glucosaminyl L-malate synthase BshA</fullName>
    </submittedName>
</protein>
<evidence type="ECO:0000313" key="3">
    <source>
        <dbReference type="EMBL" id="GAA4784082.1"/>
    </source>
</evidence>
<evidence type="ECO:0000259" key="1">
    <source>
        <dbReference type="Pfam" id="PF00534"/>
    </source>
</evidence>
<gene>
    <name evidence="3" type="primary">bshA</name>
    <name evidence="3" type="ORF">GCM10023231_09690</name>
</gene>
<dbReference type="PANTHER" id="PTHR45947">
    <property type="entry name" value="SULFOQUINOVOSYL TRANSFERASE SQD2"/>
    <property type="match status" value="1"/>
</dbReference>
<evidence type="ECO:0000259" key="2">
    <source>
        <dbReference type="Pfam" id="PF13439"/>
    </source>
</evidence>
<feature type="domain" description="Glycosyl transferase family 1" evidence="1">
    <location>
        <begin position="188"/>
        <end position="348"/>
    </location>
</feature>
<dbReference type="Pfam" id="PF00534">
    <property type="entry name" value="Glycos_transf_1"/>
    <property type="match status" value="1"/>
</dbReference>
<dbReference type="Pfam" id="PF13439">
    <property type="entry name" value="Glyco_transf_4"/>
    <property type="match status" value="1"/>
</dbReference>
<proteinExistence type="predicted"/>